<organism evidence="1">
    <name type="scientific">marine sediment metagenome</name>
    <dbReference type="NCBI Taxonomy" id="412755"/>
    <lineage>
        <taxon>unclassified sequences</taxon>
        <taxon>metagenomes</taxon>
        <taxon>ecological metagenomes</taxon>
    </lineage>
</organism>
<name>A0A0F9EXC6_9ZZZZ</name>
<reference evidence="1" key="1">
    <citation type="journal article" date="2015" name="Nature">
        <title>Complex archaea that bridge the gap between prokaryotes and eukaryotes.</title>
        <authorList>
            <person name="Spang A."/>
            <person name="Saw J.H."/>
            <person name="Jorgensen S.L."/>
            <person name="Zaremba-Niedzwiedzka K."/>
            <person name="Martijn J."/>
            <person name="Lind A.E."/>
            <person name="van Eijk R."/>
            <person name="Schleper C."/>
            <person name="Guy L."/>
            <person name="Ettema T.J."/>
        </authorList>
    </citation>
    <scope>NUCLEOTIDE SEQUENCE</scope>
</reference>
<protein>
    <submittedName>
        <fullName evidence="1">Uncharacterized protein</fullName>
    </submittedName>
</protein>
<dbReference type="AlphaFoldDB" id="A0A0F9EXC6"/>
<dbReference type="EMBL" id="LAZR01035087">
    <property type="protein sequence ID" value="KKL28468.1"/>
    <property type="molecule type" value="Genomic_DNA"/>
</dbReference>
<proteinExistence type="predicted"/>
<gene>
    <name evidence="1" type="ORF">LCGC14_2374840</name>
</gene>
<sequence>MTFADLGPSDRLHLLKCVQLQTDTGEWHGIFTYPNCGWDLVEAGYVVNKEPEGSGVEITDTGRHFLQENAYLLKTDIFPFMKGGGL</sequence>
<accession>A0A0F9EXC6</accession>
<comment type="caution">
    <text evidence="1">The sequence shown here is derived from an EMBL/GenBank/DDBJ whole genome shotgun (WGS) entry which is preliminary data.</text>
</comment>
<evidence type="ECO:0000313" key="1">
    <source>
        <dbReference type="EMBL" id="KKL28468.1"/>
    </source>
</evidence>